<sequence>MKNHCLLIEELKKIDRLILASVRSWFSFPKSLSNNIFYTPTSLGGLGLRNLHRDYVALRLATALNVVNSRDERIQKIARKALVEIVDKRSKSTLSPIDYLHLDKELIVTKDIRSLLSSIRLNRKSLLIDLEQVETDDPASIDLDLESLMIPPNLQLFRRQHASRIKRLRWHVQKSFLNKWKAQLDQGRTIECFSHLREANSWLRTGQIDIRTYRFAVMGRANTLPTKYTLKKRQLTTSTKCRRCPCDVETIGHVLNGCKHGCALIQLRHNDVVKMISEAVKPKKDWTLRLDQTVPDTQSNRRPDIVLLNLKEKKAVIADITICYEANIDRMDQVREHKIMKYETEANILRDQGFEVHCTALVYGSLGSHHPLNIPQHPTLQLNLWKAKRKTFLKNLTKTILESSYKIWKNHVHHT</sequence>
<dbReference type="EMBL" id="JANIIK010003181">
    <property type="protein sequence ID" value="KAJ3581261.1"/>
    <property type="molecule type" value="Genomic_DNA"/>
</dbReference>
<evidence type="ECO:0000313" key="4">
    <source>
        <dbReference type="Proteomes" id="UP001148018"/>
    </source>
</evidence>
<dbReference type="OrthoDB" id="410381at2759"/>
<evidence type="ECO:0008006" key="5">
    <source>
        <dbReference type="Google" id="ProtNLM"/>
    </source>
</evidence>
<protein>
    <recommendedName>
        <fullName evidence="5">Reverse transcriptase</fullName>
    </recommendedName>
</protein>
<gene>
    <name evidence="1" type="ORF">NHX12_016845</name>
    <name evidence="2" type="ORF">NHX12_016846</name>
    <name evidence="3" type="ORF">NHX12_016847</name>
</gene>
<evidence type="ECO:0000313" key="2">
    <source>
        <dbReference type="EMBL" id="KAJ3581261.1"/>
    </source>
</evidence>
<reference evidence="1" key="1">
    <citation type="submission" date="2022-07" db="EMBL/GenBank/DDBJ databases">
        <title>Chromosome-level genome of Muraenolepis orangiensis.</title>
        <authorList>
            <person name="Kim J."/>
        </authorList>
    </citation>
    <scope>NUCLEOTIDE SEQUENCE</scope>
    <source>
        <strain evidence="1">KU_S4_2022</strain>
        <tissue evidence="1">Muscle</tissue>
    </source>
</reference>
<dbReference type="AlphaFoldDB" id="A0A9Q0I0T3"/>
<accession>A0A9Q0I0T3</accession>
<dbReference type="EMBL" id="JANIIK010003181">
    <property type="protein sequence ID" value="KAJ3581262.1"/>
    <property type="molecule type" value="Genomic_DNA"/>
</dbReference>
<evidence type="ECO:0000313" key="1">
    <source>
        <dbReference type="EMBL" id="KAJ3581260.1"/>
    </source>
</evidence>
<dbReference type="Proteomes" id="UP001148018">
    <property type="component" value="Unassembled WGS sequence"/>
</dbReference>
<evidence type="ECO:0000313" key="3">
    <source>
        <dbReference type="EMBL" id="KAJ3581262.1"/>
    </source>
</evidence>
<name>A0A9Q0I0T3_9TELE</name>
<proteinExistence type="predicted"/>
<organism evidence="1 4">
    <name type="scientific">Muraenolepis orangiensis</name>
    <name type="common">Patagonian moray cod</name>
    <dbReference type="NCBI Taxonomy" id="630683"/>
    <lineage>
        <taxon>Eukaryota</taxon>
        <taxon>Metazoa</taxon>
        <taxon>Chordata</taxon>
        <taxon>Craniata</taxon>
        <taxon>Vertebrata</taxon>
        <taxon>Euteleostomi</taxon>
        <taxon>Actinopterygii</taxon>
        <taxon>Neopterygii</taxon>
        <taxon>Teleostei</taxon>
        <taxon>Neoteleostei</taxon>
        <taxon>Acanthomorphata</taxon>
        <taxon>Zeiogadaria</taxon>
        <taxon>Gadariae</taxon>
        <taxon>Gadiformes</taxon>
        <taxon>Muraenolepidoidei</taxon>
        <taxon>Muraenolepididae</taxon>
        <taxon>Muraenolepis</taxon>
    </lineage>
</organism>
<dbReference type="EMBL" id="JANIIK010003181">
    <property type="protein sequence ID" value="KAJ3581260.1"/>
    <property type="molecule type" value="Genomic_DNA"/>
</dbReference>
<keyword evidence="4" id="KW-1185">Reference proteome</keyword>
<comment type="caution">
    <text evidence="1">The sequence shown here is derived from an EMBL/GenBank/DDBJ whole genome shotgun (WGS) entry which is preliminary data.</text>
</comment>